<dbReference type="EC" id="5.3.1.1" evidence="8 9"/>
<dbReference type="FunFam" id="3.20.20.70:FF:000016">
    <property type="entry name" value="Triosephosphate isomerase"/>
    <property type="match status" value="1"/>
</dbReference>
<comment type="similarity">
    <text evidence="3 8 9">Belongs to the triosephosphate isomerase family.</text>
</comment>
<dbReference type="GO" id="GO:0005829">
    <property type="term" value="C:cytosol"/>
    <property type="evidence" value="ECO:0007669"/>
    <property type="project" value="TreeGrafter"/>
</dbReference>
<evidence type="ECO:0000256" key="9">
    <source>
        <dbReference type="RuleBase" id="RU363013"/>
    </source>
</evidence>
<dbReference type="InterPro" id="IPR013785">
    <property type="entry name" value="Aldolase_TIM"/>
</dbReference>
<evidence type="ECO:0000256" key="3">
    <source>
        <dbReference type="ARBA" id="ARBA00007422"/>
    </source>
</evidence>
<dbReference type="PANTHER" id="PTHR21139:SF42">
    <property type="entry name" value="TRIOSEPHOSPHATE ISOMERASE"/>
    <property type="match status" value="1"/>
</dbReference>
<dbReference type="Proteomes" id="UP000298759">
    <property type="component" value="Chromosome"/>
</dbReference>
<dbReference type="InterPro" id="IPR000652">
    <property type="entry name" value="Triosephosphate_isomerase"/>
</dbReference>
<dbReference type="RefSeq" id="WP_158340060.1">
    <property type="nucleotide sequence ID" value="NZ_CP034894.1"/>
</dbReference>
<keyword evidence="7 8" id="KW-0413">Isomerase</keyword>
<comment type="pathway">
    <text evidence="2">Carbohydrate metabolism; erythritol degradation.</text>
</comment>
<gene>
    <name evidence="8" type="primary">tpiA</name>
    <name evidence="10" type="ORF">D9V62_01555</name>
</gene>
<evidence type="ECO:0000256" key="5">
    <source>
        <dbReference type="ARBA" id="ARBA00022490"/>
    </source>
</evidence>
<evidence type="ECO:0000256" key="7">
    <source>
        <dbReference type="ARBA" id="ARBA00023235"/>
    </source>
</evidence>
<sequence length="257" mass="29318">MKKKFIVANWKLNGDIKTISNFLKNLKLKAPLYLKYNTIIIAPSTIYLERVYKNIKDINIFVSAQDVDINKKGAFTGETSILMLKDIGVKYVIIGHSERRFLHNEDNKLITEKFGLIKSLNLIPILCIGESENERKENKTKEVIKNQLSMILKRFGNKIFTNTIIAYEPIWAIGTGISADPIYVQSIHKFIKNYINTYDANNIEKLIVQYGGSINSKNAKNFLEQPDIDGLLIGSASLIYEEFLKILKISNDILVNN</sequence>
<dbReference type="PANTHER" id="PTHR21139">
    <property type="entry name" value="TRIOSEPHOSPHATE ISOMERASE"/>
    <property type="match status" value="1"/>
</dbReference>
<comment type="catalytic activity">
    <reaction evidence="8 9">
        <text>D-glyceraldehyde 3-phosphate = dihydroxyacetone phosphate</text>
        <dbReference type="Rhea" id="RHEA:18585"/>
        <dbReference type="ChEBI" id="CHEBI:57642"/>
        <dbReference type="ChEBI" id="CHEBI:59776"/>
        <dbReference type="EC" id="5.3.1.1"/>
    </reaction>
</comment>
<comment type="caution">
    <text evidence="8">Lacks conserved residue(s) required for the propagation of feature annotation.</text>
</comment>
<dbReference type="GO" id="GO:0019563">
    <property type="term" value="P:glycerol catabolic process"/>
    <property type="evidence" value="ECO:0007669"/>
    <property type="project" value="TreeGrafter"/>
</dbReference>
<dbReference type="PROSITE" id="PS51440">
    <property type="entry name" value="TIM_2"/>
    <property type="match status" value="1"/>
</dbReference>
<dbReference type="UniPathway" id="UPA00138"/>
<dbReference type="CDD" id="cd00311">
    <property type="entry name" value="TIM"/>
    <property type="match status" value="1"/>
</dbReference>
<feature type="active site" description="Proton acceptor" evidence="8">
    <location>
        <position position="168"/>
    </location>
</feature>
<name>A0A4D6XQ43_9GAMM</name>
<dbReference type="Gene3D" id="3.20.20.70">
    <property type="entry name" value="Aldolase class I"/>
    <property type="match status" value="1"/>
</dbReference>
<organism evidence="10 11">
    <name type="scientific">Buchnera aphidicola</name>
    <name type="common">Aphis helianthi</name>
    <dbReference type="NCBI Taxonomy" id="2315802"/>
    <lineage>
        <taxon>Bacteria</taxon>
        <taxon>Pseudomonadati</taxon>
        <taxon>Pseudomonadota</taxon>
        <taxon>Gammaproteobacteria</taxon>
        <taxon>Enterobacterales</taxon>
        <taxon>Erwiniaceae</taxon>
        <taxon>Buchnera</taxon>
    </lineage>
</organism>
<dbReference type="HAMAP" id="MF_00147_B">
    <property type="entry name" value="TIM_B"/>
    <property type="match status" value="1"/>
</dbReference>
<keyword evidence="6 8" id="KW-0324">Glycolysis</keyword>
<comment type="subcellular location">
    <subcellularLocation>
        <location evidence="8 9">Cytoplasm</location>
    </subcellularLocation>
</comment>
<comment type="pathway">
    <text evidence="1 8 9">Carbohydrate degradation; glycolysis; D-glyceraldehyde 3-phosphate from glycerone phosphate: step 1/1.</text>
</comment>
<dbReference type="PROSITE" id="PS00171">
    <property type="entry name" value="TIM_1"/>
    <property type="match status" value="1"/>
</dbReference>
<evidence type="ECO:0000256" key="1">
    <source>
        <dbReference type="ARBA" id="ARBA00004680"/>
    </source>
</evidence>
<reference evidence="10 11" key="1">
    <citation type="submission" date="2018-12" db="EMBL/GenBank/DDBJ databases">
        <authorList>
            <person name="Chong R.A."/>
        </authorList>
    </citation>
    <scope>NUCLEOTIDE SEQUENCE [LARGE SCALE GENOMIC DNA]</scope>
    <source>
        <strain evidence="10 11">Ahe</strain>
    </source>
</reference>
<keyword evidence="5 8" id="KW-0963">Cytoplasm</keyword>
<reference evidence="10 11" key="2">
    <citation type="submission" date="2019-05" db="EMBL/GenBank/DDBJ databases">
        <title>Genome evolution of the obligate endosymbiont Buchnera aphidicola.</title>
        <authorList>
            <person name="Moran N.A."/>
        </authorList>
    </citation>
    <scope>NUCLEOTIDE SEQUENCE [LARGE SCALE GENOMIC DNA]</scope>
    <source>
        <strain evidence="10 11">Ahe</strain>
    </source>
</reference>
<dbReference type="OrthoDB" id="9809429at2"/>
<dbReference type="GO" id="GO:0006094">
    <property type="term" value="P:gluconeogenesis"/>
    <property type="evidence" value="ECO:0007669"/>
    <property type="project" value="UniProtKB-UniRule"/>
</dbReference>
<dbReference type="SUPFAM" id="SSF51351">
    <property type="entry name" value="Triosephosphate isomerase (TIM)"/>
    <property type="match status" value="1"/>
</dbReference>
<accession>A0A4D6XQ43</accession>
<dbReference type="GO" id="GO:0004807">
    <property type="term" value="F:triose-phosphate isomerase activity"/>
    <property type="evidence" value="ECO:0007669"/>
    <property type="project" value="UniProtKB-UniRule"/>
</dbReference>
<evidence type="ECO:0000313" key="10">
    <source>
        <dbReference type="EMBL" id="QCI17127.1"/>
    </source>
</evidence>
<dbReference type="InterPro" id="IPR020861">
    <property type="entry name" value="Triosephosphate_isomerase_AS"/>
</dbReference>
<dbReference type="AlphaFoldDB" id="A0A4D6XQ43"/>
<evidence type="ECO:0000256" key="4">
    <source>
        <dbReference type="ARBA" id="ARBA00022432"/>
    </source>
</evidence>
<comment type="subunit">
    <text evidence="8 9">Homodimer.</text>
</comment>
<feature type="active site" description="Electrophile" evidence="8">
    <location>
        <position position="96"/>
    </location>
</feature>
<dbReference type="UniPathway" id="UPA00109">
    <property type="reaction ID" value="UER00189"/>
</dbReference>
<dbReference type="GO" id="GO:0006096">
    <property type="term" value="P:glycolytic process"/>
    <property type="evidence" value="ECO:0007669"/>
    <property type="project" value="UniProtKB-UniRule"/>
</dbReference>
<proteinExistence type="inferred from homology"/>
<keyword evidence="4 8" id="KW-0312">Gluconeogenesis</keyword>
<evidence type="ECO:0000256" key="6">
    <source>
        <dbReference type="ARBA" id="ARBA00023152"/>
    </source>
</evidence>
<evidence type="ECO:0000256" key="8">
    <source>
        <dbReference type="HAMAP-Rule" id="MF_00147"/>
    </source>
</evidence>
<dbReference type="InterPro" id="IPR022896">
    <property type="entry name" value="TrioseP_Isoase_bac/euk"/>
</dbReference>
<feature type="binding site" evidence="8">
    <location>
        <position position="174"/>
    </location>
    <ligand>
        <name>substrate</name>
    </ligand>
</feature>
<dbReference type="GO" id="GO:0046166">
    <property type="term" value="P:glyceraldehyde-3-phosphate biosynthetic process"/>
    <property type="evidence" value="ECO:0007669"/>
    <property type="project" value="TreeGrafter"/>
</dbReference>
<feature type="binding site" evidence="8">
    <location>
        <position position="213"/>
    </location>
    <ligand>
        <name>substrate</name>
    </ligand>
</feature>
<evidence type="ECO:0000256" key="2">
    <source>
        <dbReference type="ARBA" id="ARBA00004939"/>
    </source>
</evidence>
<dbReference type="EMBL" id="CP034894">
    <property type="protein sequence ID" value="QCI17127.1"/>
    <property type="molecule type" value="Genomic_DNA"/>
</dbReference>
<protein>
    <recommendedName>
        <fullName evidence="8 9">Triosephosphate isomerase</fullName>
        <shortName evidence="8">TIM</shortName>
        <shortName evidence="8">TPI</shortName>
        <ecNumber evidence="8 9">5.3.1.1</ecNumber>
    </recommendedName>
    <alternativeName>
        <fullName evidence="8">Triose-phosphate isomerase</fullName>
    </alternativeName>
</protein>
<dbReference type="InterPro" id="IPR035990">
    <property type="entry name" value="TIM_sf"/>
</dbReference>
<feature type="binding site" evidence="8">
    <location>
        <begin position="9"/>
        <end position="11"/>
    </location>
    <ligand>
        <name>substrate</name>
    </ligand>
</feature>
<dbReference type="NCBIfam" id="TIGR00419">
    <property type="entry name" value="tim"/>
    <property type="match status" value="1"/>
</dbReference>
<comment type="function">
    <text evidence="8">Involved in the gluconeogenesis. Catalyzes stereospecifically the conversion of dihydroxyacetone phosphate (DHAP) to D-glyceraldehyde-3-phosphate (G3P).</text>
</comment>
<dbReference type="Pfam" id="PF00121">
    <property type="entry name" value="TIM"/>
    <property type="match status" value="1"/>
</dbReference>
<evidence type="ECO:0000313" key="11">
    <source>
        <dbReference type="Proteomes" id="UP000298759"/>
    </source>
</evidence>
<comment type="pathway">
    <text evidence="8 9">Carbohydrate biosynthesis; gluconeogenesis.</text>
</comment>